<feature type="chain" id="PRO_5021957176" evidence="1">
    <location>
        <begin position="20"/>
        <end position="392"/>
    </location>
</feature>
<dbReference type="EMBL" id="FNEO01000001">
    <property type="protein sequence ID" value="SDI73017.1"/>
    <property type="molecule type" value="Genomic_DNA"/>
</dbReference>
<keyword evidence="1" id="KW-0732">Signal</keyword>
<reference evidence="4 5" key="1">
    <citation type="submission" date="2016-10" db="EMBL/GenBank/DDBJ databases">
        <authorList>
            <person name="Varghese N."/>
            <person name="Submissions S."/>
        </authorList>
    </citation>
    <scope>NUCLEOTIDE SEQUENCE [LARGE SCALE GENOMIC DNA]</scope>
    <source>
        <strain evidence="4 5">Gm-149</strain>
    </source>
</reference>
<organism evidence="3 6">
    <name type="scientific">Flavobacterium glycines</name>
    <dbReference type="NCBI Taxonomy" id="551990"/>
    <lineage>
        <taxon>Bacteria</taxon>
        <taxon>Pseudomonadati</taxon>
        <taxon>Bacteroidota</taxon>
        <taxon>Flavobacteriia</taxon>
        <taxon>Flavobacteriales</taxon>
        <taxon>Flavobacteriaceae</taxon>
        <taxon>Flavobacterium</taxon>
    </lineage>
</organism>
<dbReference type="AlphaFoldDB" id="A0A511CGC2"/>
<comment type="caution">
    <text evidence="3">The sequence shown here is derived from an EMBL/GenBank/DDBJ whole genome shotgun (WGS) entry which is preliminary data.</text>
</comment>
<evidence type="ECO:0000259" key="2">
    <source>
        <dbReference type="Pfam" id="PF11396"/>
    </source>
</evidence>
<sequence>MKKISLFAIALSCALYSCSNEDMGSTDNSTTAAMTYETTSAATLPTSISSYVAKNYAGATISEVNLNSDGTYTVYVNTGTTSKSVTNVNAIFKLNFTAKGLLSSSSSITPVAISDLQAAIVTYINTNYAGATINSAHTESDGSFDVLITTADKVKIKLNFSSTGEFVSALELKANGNHRHQHSERHTRIAVADLASSITTYITDNYPGSKTVAAFKETDGSIDVFVVTADDAKLNLNFTSDGTFVSVSTIDPFHLREHTIVTAANLPTEIKTYISTNYAGATINIGHIEPDGTYEVYITTSAAVKLKLTFTATYEFVSEETNSDFGDHASIPLTDLITAIKTYIETNYPGAVINGAHKERDGHIEVYITTTDAAHLELEFSSTGTFLSVETK</sequence>
<dbReference type="Gene3D" id="3.40.1420.30">
    <property type="match status" value="3"/>
</dbReference>
<dbReference type="Proteomes" id="UP000321579">
    <property type="component" value="Unassembled WGS sequence"/>
</dbReference>
<dbReference type="InterPro" id="IPR021533">
    <property type="entry name" value="PepSY-like"/>
</dbReference>
<accession>A0A511CGC2</accession>
<dbReference type="PROSITE" id="PS51257">
    <property type="entry name" value="PROKAR_LIPOPROTEIN"/>
    <property type="match status" value="1"/>
</dbReference>
<feature type="signal peptide" evidence="1">
    <location>
        <begin position="1"/>
        <end position="19"/>
    </location>
</feature>
<feature type="domain" description="Putative beta-lactamase-inhibitor-like PepSY-like" evidence="2">
    <location>
        <begin position="328"/>
        <end position="387"/>
    </location>
</feature>
<name>A0A511CGC2_9FLAO</name>
<dbReference type="SUPFAM" id="SSF160574">
    <property type="entry name" value="BT0923-like"/>
    <property type="match status" value="2"/>
</dbReference>
<evidence type="ECO:0000256" key="1">
    <source>
        <dbReference type="SAM" id="SignalP"/>
    </source>
</evidence>
<reference evidence="3 6" key="2">
    <citation type="submission" date="2019-07" db="EMBL/GenBank/DDBJ databases">
        <title>Whole genome shotgun sequence of Flavobacterium glycines NBRC 105008.</title>
        <authorList>
            <person name="Hosoyama A."/>
            <person name="Uohara A."/>
            <person name="Ohji S."/>
            <person name="Ichikawa N."/>
        </authorList>
    </citation>
    <scope>NUCLEOTIDE SEQUENCE [LARGE SCALE GENOMIC DNA]</scope>
    <source>
        <strain evidence="3 6">NBRC 105008</strain>
    </source>
</reference>
<dbReference type="Proteomes" id="UP000182367">
    <property type="component" value="Unassembled WGS sequence"/>
</dbReference>
<gene>
    <name evidence="3" type="ORF">FGL01_10430</name>
    <name evidence="4" type="ORF">SAMN05192550_0664</name>
</gene>
<evidence type="ECO:0000313" key="5">
    <source>
        <dbReference type="Proteomes" id="UP000182367"/>
    </source>
</evidence>
<feature type="domain" description="Putative beta-lactamase-inhibitor-like PepSY-like" evidence="2">
    <location>
        <begin position="39"/>
        <end position="80"/>
    </location>
</feature>
<dbReference type="RefSeq" id="WP_083189355.1">
    <property type="nucleotide sequence ID" value="NZ_BJVF01000001.1"/>
</dbReference>
<evidence type="ECO:0000313" key="3">
    <source>
        <dbReference type="EMBL" id="GEL10304.1"/>
    </source>
</evidence>
<feature type="domain" description="Putative beta-lactamase-inhibitor-like PepSY-like" evidence="2">
    <location>
        <begin position="184"/>
        <end position="245"/>
    </location>
</feature>
<keyword evidence="5" id="KW-1185">Reference proteome</keyword>
<proteinExistence type="predicted"/>
<evidence type="ECO:0000313" key="6">
    <source>
        <dbReference type="Proteomes" id="UP000321579"/>
    </source>
</evidence>
<feature type="domain" description="Putative beta-lactamase-inhibitor-like PepSY-like" evidence="2">
    <location>
        <begin position="258"/>
        <end position="312"/>
    </location>
</feature>
<dbReference type="Pfam" id="PF11396">
    <property type="entry name" value="PepSY_like"/>
    <property type="match status" value="4"/>
</dbReference>
<evidence type="ECO:0000313" key="4">
    <source>
        <dbReference type="EMBL" id="SDI73017.1"/>
    </source>
</evidence>
<dbReference type="EMBL" id="BJVF01000001">
    <property type="protein sequence ID" value="GEL10304.1"/>
    <property type="molecule type" value="Genomic_DNA"/>
</dbReference>
<dbReference type="OrthoDB" id="980012at2"/>
<protein>
    <submittedName>
        <fullName evidence="4">Beta-lactamase-inhibitor-like, PepSY-like</fullName>
    </submittedName>
</protein>